<dbReference type="EMBL" id="JABEZW010000001">
    <property type="protein sequence ID" value="MBA0758586.1"/>
    <property type="molecule type" value="Genomic_DNA"/>
</dbReference>
<reference evidence="2 3" key="1">
    <citation type="journal article" date="2019" name="Genome Biol. Evol.">
        <title>Insights into the evolution of the New World diploid cottons (Gossypium, subgenus Houzingenia) based on genome sequencing.</title>
        <authorList>
            <person name="Grover C.E."/>
            <person name="Arick M.A. 2nd"/>
            <person name="Thrash A."/>
            <person name="Conover J.L."/>
            <person name="Sanders W.S."/>
            <person name="Peterson D.G."/>
            <person name="Frelichowski J.E."/>
            <person name="Scheffler J.A."/>
            <person name="Scheffler B.E."/>
            <person name="Wendel J.F."/>
        </authorList>
    </citation>
    <scope>NUCLEOTIDE SEQUENCE [LARGE SCALE GENOMIC DNA]</scope>
    <source>
        <strain evidence="2">8</strain>
        <tissue evidence="2">Leaf</tissue>
    </source>
</reference>
<dbReference type="Gene3D" id="2.40.70.10">
    <property type="entry name" value="Acid Proteases"/>
    <property type="match status" value="1"/>
</dbReference>
<keyword evidence="3" id="KW-1185">Reference proteome</keyword>
<comment type="caution">
    <text evidence="2">The sequence shown here is derived from an EMBL/GenBank/DDBJ whole genome shotgun (WGS) entry which is preliminary data.</text>
</comment>
<evidence type="ECO:0000313" key="2">
    <source>
        <dbReference type="EMBL" id="MBA0758586.1"/>
    </source>
</evidence>
<dbReference type="Proteomes" id="UP000593568">
    <property type="component" value="Unassembled WGS sequence"/>
</dbReference>
<accession>A0A7J9DCX3</accession>
<sequence>MASKLKVVETLRAKVAALKIQSQTYQPFASTTIGPRDKKRRKMDQGNREQQLNNWPSDNYDDAQPWWKRNPIHHPLKKIGFPKFDYGDPRGLIFKAEKYFHYCQTPEKLKVDITMMYLETDWYRSRISSRVRKKVNSSNNFAQLFMLRVFLNGSKEDLKDLSLLEATEEGDEQDTYSTEVDNLQQNDLATLSFHAILGKIKTTIMKLREDIETKEVPILIDSGSTHNFIADTPIVKELNLKTQILPSFGVQTGNKNIIRCNYVCRNVEI</sequence>
<gene>
    <name evidence="2" type="ORF">Gotri_021568</name>
</gene>
<feature type="compositionally biased region" description="Polar residues" evidence="1">
    <location>
        <begin position="48"/>
        <end position="57"/>
    </location>
</feature>
<dbReference type="AlphaFoldDB" id="A0A7J9DCX3"/>
<protein>
    <submittedName>
        <fullName evidence="2">Uncharacterized protein</fullName>
    </submittedName>
</protein>
<evidence type="ECO:0000256" key="1">
    <source>
        <dbReference type="SAM" id="MobiDB-lite"/>
    </source>
</evidence>
<evidence type="ECO:0000313" key="3">
    <source>
        <dbReference type="Proteomes" id="UP000593568"/>
    </source>
</evidence>
<dbReference type="CDD" id="cd00303">
    <property type="entry name" value="retropepsin_like"/>
    <property type="match status" value="1"/>
</dbReference>
<dbReference type="Pfam" id="PF08284">
    <property type="entry name" value="RVP_2"/>
    <property type="match status" value="1"/>
</dbReference>
<dbReference type="InterPro" id="IPR021109">
    <property type="entry name" value="Peptidase_aspartic_dom_sf"/>
</dbReference>
<feature type="region of interest" description="Disordered" evidence="1">
    <location>
        <begin position="29"/>
        <end position="57"/>
    </location>
</feature>
<organism evidence="2 3">
    <name type="scientific">Gossypium trilobum</name>
    <dbReference type="NCBI Taxonomy" id="34281"/>
    <lineage>
        <taxon>Eukaryota</taxon>
        <taxon>Viridiplantae</taxon>
        <taxon>Streptophyta</taxon>
        <taxon>Embryophyta</taxon>
        <taxon>Tracheophyta</taxon>
        <taxon>Spermatophyta</taxon>
        <taxon>Magnoliopsida</taxon>
        <taxon>eudicotyledons</taxon>
        <taxon>Gunneridae</taxon>
        <taxon>Pentapetalae</taxon>
        <taxon>rosids</taxon>
        <taxon>malvids</taxon>
        <taxon>Malvales</taxon>
        <taxon>Malvaceae</taxon>
        <taxon>Malvoideae</taxon>
        <taxon>Gossypium</taxon>
    </lineage>
</organism>
<name>A0A7J9DCX3_9ROSI</name>
<proteinExistence type="predicted"/>